<sequence length="728" mass="81310">MADFLEDPSVLTKDKLKSELLANHVPLPTGEHRKDVYVQLYLKHLTALNKKHSPADTFSSDDEITPVISNRSRSGKKATKKTDKIRKEEVEVTSLTDSDLKDQLLKYGINTGPIVGSTRKLYEKRLQKLLDQTSSETTSPEPETAVPESVPVKADGSQNGKTHTVEDQYSDKEEDVEPEPVPVAPKPVRSRGKTPVTTRTSSRHSTKQVEETTAADEQSFTLDRSDILKDIFPNEPATPTGISATCRRPIHGAAGRPARPLDLWPEESLLQQRVFTTTKSSLSHIHSPASHAPSFSPQSELRPRRRSFSIWLKLLVFLMLAASLYYVFQNKAPVRCASSLRAAGRGGRRRHFETCSALSTKCIPARCYTWPGQILSAPRCSRCRRRRSPHGQPLTDRPADWQQLQWLRETAVNLAHRNSGDSCEFGSSKYYALCGFGGILSCGITHTAVVPLDLVKCRLQVDPAKYRSIFNGFSVTIKEDGVRGLAKGWAPTFIGYSMQGLCKFGFYEVFKILYGDLLGEENAYLWRTSLYLAASASAEFFADIALAPMEACKVRIQTQPGYANTLRECAPKMYAEEGLWAFYKGVVPLWMRQIPYTMMKFACFERTVELLYKYVVPKPRSECSKPEQLVVTFVAGYIAGVFCAIVSHPADSVVSVLNKEKGSTAAQVLKRLGPMGVWKGLVARIIMIGTLTALQWFIYDSVKVYFRLPRPPPPEMPESLKKKLGLTE</sequence>
<feature type="repeat" description="Solcar" evidence="24">
    <location>
        <begin position="526"/>
        <end position="610"/>
    </location>
</feature>
<comment type="subunit">
    <text evidence="18">Interacts with PPIF; the interaction is impaired by CsA.</text>
</comment>
<dbReference type="FunFam" id="1.10.720.40:FF:000002">
    <property type="entry name" value="Thymopoietin isoform alpha"/>
    <property type="match status" value="1"/>
</dbReference>
<keyword evidence="9" id="KW-0677">Repeat</keyword>
<dbReference type="PANTHER" id="PTHR45671">
    <property type="entry name" value="SOLUTE CARRIER FAMILY 25 (MITOCHONDRIAL CARRIER PHOSPHATE CARRIER), MEMBER 3, LIKE-RELATED-RELATED"/>
    <property type="match status" value="1"/>
</dbReference>
<dbReference type="GO" id="GO:1990547">
    <property type="term" value="P:mitochondrial phosphate ion transmembrane transport"/>
    <property type="evidence" value="ECO:0007669"/>
    <property type="project" value="InterPro"/>
</dbReference>
<evidence type="ECO:0000256" key="1">
    <source>
        <dbReference type="ARBA" id="ARBA00004123"/>
    </source>
</evidence>
<dbReference type="InterPro" id="IPR023395">
    <property type="entry name" value="MCP_dom_sf"/>
</dbReference>
<keyword evidence="16 24" id="KW-0472">Membrane</keyword>
<evidence type="ECO:0000256" key="13">
    <source>
        <dbReference type="ARBA" id="ARBA00022990"/>
    </source>
</evidence>
<dbReference type="PROSITE" id="PS50920">
    <property type="entry name" value="SOLCAR"/>
    <property type="match status" value="3"/>
</dbReference>
<comment type="function">
    <text evidence="22">Inorganic ion transporter that transports phosphate or copper ions across the mitochondrial inner membrane into the matrix compartment. Mediates proton-coupled symport of phosphate ions necessary for mitochondrial oxidative phosphorylation of ADP to ATP. Transports copper ions probably in the form of anionic copper(I) complexes to maintain mitochondrial matrix copper pool and to supply copper for cytochrome C oxidase complex assembly. May also play a role in regulation of the mitochondrial permeability transition pore (mPTP).</text>
</comment>
<dbReference type="InterPro" id="IPR011015">
    <property type="entry name" value="LEM/LEM-like_dom_sf"/>
</dbReference>
<evidence type="ECO:0000256" key="11">
    <source>
        <dbReference type="ARBA" id="ARBA00022946"/>
    </source>
</evidence>
<dbReference type="Pfam" id="PF08198">
    <property type="entry name" value="Thymopoietin"/>
    <property type="match status" value="1"/>
</dbReference>
<dbReference type="SUPFAM" id="SSF63451">
    <property type="entry name" value="LEM domain"/>
    <property type="match status" value="2"/>
</dbReference>
<dbReference type="GO" id="GO:0003677">
    <property type="term" value="F:DNA binding"/>
    <property type="evidence" value="ECO:0007669"/>
    <property type="project" value="UniProtKB-KW"/>
</dbReference>
<feature type="transmembrane region" description="Helical" evidence="26">
    <location>
        <begin position="681"/>
        <end position="699"/>
    </location>
</feature>
<dbReference type="Pfam" id="PF00153">
    <property type="entry name" value="Mito_carr"/>
    <property type="match status" value="3"/>
</dbReference>
<organism evidence="29 30">
    <name type="scientific">Hemibagrus wyckioides</name>
    <dbReference type="NCBI Taxonomy" id="337641"/>
    <lineage>
        <taxon>Eukaryota</taxon>
        <taxon>Metazoa</taxon>
        <taxon>Chordata</taxon>
        <taxon>Craniata</taxon>
        <taxon>Vertebrata</taxon>
        <taxon>Euteleostomi</taxon>
        <taxon>Actinopterygii</taxon>
        <taxon>Neopterygii</taxon>
        <taxon>Teleostei</taxon>
        <taxon>Ostariophysi</taxon>
        <taxon>Siluriformes</taxon>
        <taxon>Bagridae</taxon>
        <taxon>Hemibagrus</taxon>
    </lineage>
</organism>
<dbReference type="InterPro" id="IPR013146">
    <property type="entry name" value="LEM-like_dom"/>
</dbReference>
<feature type="transmembrane region" description="Helical" evidence="26">
    <location>
        <begin position="308"/>
        <end position="328"/>
    </location>
</feature>
<evidence type="ECO:0000313" key="30">
    <source>
        <dbReference type="Proteomes" id="UP000824219"/>
    </source>
</evidence>
<dbReference type="CDD" id="cd12935">
    <property type="entry name" value="LEM_like"/>
    <property type="match status" value="1"/>
</dbReference>
<evidence type="ECO:0000256" key="19">
    <source>
        <dbReference type="ARBA" id="ARBA00024242"/>
    </source>
</evidence>
<dbReference type="OrthoDB" id="427452at2759"/>
<dbReference type="SUPFAM" id="SSF103506">
    <property type="entry name" value="Mitochondrial carrier"/>
    <property type="match status" value="1"/>
</dbReference>
<keyword evidence="5" id="KW-0813">Transport</keyword>
<evidence type="ECO:0000313" key="29">
    <source>
        <dbReference type="EMBL" id="KAG7324304.1"/>
    </source>
</evidence>
<dbReference type="PROSITE" id="PS50954">
    <property type="entry name" value="LEM"/>
    <property type="match status" value="1"/>
</dbReference>
<keyword evidence="6" id="KW-0488">Methylation</keyword>
<feature type="repeat" description="Solcar" evidence="24">
    <location>
        <begin position="429"/>
        <end position="513"/>
    </location>
</feature>
<dbReference type="GO" id="GO:0005743">
    <property type="term" value="C:mitochondrial inner membrane"/>
    <property type="evidence" value="ECO:0007669"/>
    <property type="project" value="UniProtKB-SubCell"/>
</dbReference>
<evidence type="ECO:0000256" key="25">
    <source>
        <dbReference type="SAM" id="MobiDB-lite"/>
    </source>
</evidence>
<accession>A0A9D3SM47</accession>
<name>A0A9D3SM47_9TELE</name>
<evidence type="ECO:0000256" key="4">
    <source>
        <dbReference type="ARBA" id="ARBA00007744"/>
    </source>
</evidence>
<evidence type="ECO:0000256" key="15">
    <source>
        <dbReference type="ARBA" id="ARBA00023128"/>
    </source>
</evidence>
<keyword evidence="15" id="KW-0496">Mitochondrion</keyword>
<dbReference type="Proteomes" id="UP000824219">
    <property type="component" value="Linkage Group LG14"/>
</dbReference>
<evidence type="ECO:0000256" key="23">
    <source>
        <dbReference type="ARBA" id="ARBA00049011"/>
    </source>
</evidence>
<keyword evidence="14" id="KW-0238">DNA-binding</keyword>
<keyword evidence="30" id="KW-1185">Reference proteome</keyword>
<feature type="domain" description="LEM-like" evidence="28">
    <location>
        <begin position="5"/>
        <end position="48"/>
    </location>
</feature>
<dbReference type="Gene3D" id="1.50.40.10">
    <property type="entry name" value="Mitochondrial carrier domain"/>
    <property type="match status" value="1"/>
</dbReference>
<evidence type="ECO:0000256" key="24">
    <source>
        <dbReference type="PROSITE-ProRule" id="PRU00282"/>
    </source>
</evidence>
<keyword evidence="8 24" id="KW-0812">Transmembrane</keyword>
<keyword evidence="11" id="KW-0809">Transit peptide</keyword>
<dbReference type="InterPro" id="IPR018108">
    <property type="entry name" value="MCP_transmembrane"/>
</dbReference>
<dbReference type="Gene3D" id="1.10.720.40">
    <property type="match status" value="2"/>
</dbReference>
<keyword evidence="17" id="KW-0539">Nucleus</keyword>
<dbReference type="FunFam" id="1.10.720.40:FF:000001">
    <property type="entry name" value="LEM domain containing 2, isoform CRA_a"/>
    <property type="match status" value="1"/>
</dbReference>
<gene>
    <name evidence="29" type="ORF">KOW79_012320</name>
</gene>
<comment type="caution">
    <text evidence="29">The sequence shown here is derived from an EMBL/GenBank/DDBJ whole genome shotgun (WGS) entry which is preliminary data.</text>
</comment>
<dbReference type="SMART" id="SM01261">
    <property type="entry name" value="Thymopoietin"/>
    <property type="match status" value="1"/>
</dbReference>
<dbReference type="InterPro" id="IPR044677">
    <property type="entry name" value="SLC25A3/Pic2/Mir1-like"/>
</dbReference>
<evidence type="ECO:0000256" key="2">
    <source>
        <dbReference type="ARBA" id="ARBA00004448"/>
    </source>
</evidence>
<evidence type="ECO:0000256" key="7">
    <source>
        <dbReference type="ARBA" id="ARBA00022553"/>
    </source>
</evidence>
<evidence type="ECO:0000256" key="21">
    <source>
        <dbReference type="ARBA" id="ARBA00035382"/>
    </source>
</evidence>
<keyword evidence="13" id="KW-0007">Acetylation</keyword>
<feature type="compositionally biased region" description="Low complexity" evidence="25">
    <location>
        <begin position="133"/>
        <end position="152"/>
    </location>
</feature>
<dbReference type="PANTHER" id="PTHR45671:SF10">
    <property type="entry name" value="SOLUTE CARRIER FAMILY 25 MEMBER 3"/>
    <property type="match status" value="1"/>
</dbReference>
<dbReference type="SMART" id="SM00540">
    <property type="entry name" value="LEM"/>
    <property type="match status" value="1"/>
</dbReference>
<dbReference type="EMBL" id="JAHKSW010000014">
    <property type="protein sequence ID" value="KAG7324304.1"/>
    <property type="molecule type" value="Genomic_DNA"/>
</dbReference>
<evidence type="ECO:0000259" key="28">
    <source>
        <dbReference type="PROSITE" id="PS50955"/>
    </source>
</evidence>
<evidence type="ECO:0000256" key="20">
    <source>
        <dbReference type="ARBA" id="ARBA00031327"/>
    </source>
</evidence>
<feature type="region of interest" description="Disordered" evidence="25">
    <location>
        <begin position="232"/>
        <end position="251"/>
    </location>
</feature>
<reference evidence="29 30" key="1">
    <citation type="submission" date="2021-06" db="EMBL/GenBank/DDBJ databases">
        <title>Chromosome-level genome assembly of the red-tail catfish (Hemibagrus wyckioides).</title>
        <authorList>
            <person name="Shao F."/>
        </authorList>
    </citation>
    <scope>NUCLEOTIDE SEQUENCE [LARGE SCALE GENOMIC DNA]</scope>
    <source>
        <strain evidence="29">EC202008001</strain>
        <tissue evidence="29">Blood</tissue>
    </source>
</reference>
<evidence type="ECO:0000256" key="6">
    <source>
        <dbReference type="ARBA" id="ARBA00022481"/>
    </source>
</evidence>
<evidence type="ECO:0000256" key="12">
    <source>
        <dbReference type="ARBA" id="ARBA00022989"/>
    </source>
</evidence>
<feature type="domain" description="LEM" evidence="27">
    <location>
        <begin position="89"/>
        <end position="133"/>
    </location>
</feature>
<evidence type="ECO:0000256" key="10">
    <source>
        <dbReference type="ARBA" id="ARBA00022792"/>
    </source>
</evidence>
<evidence type="ECO:0000256" key="18">
    <source>
        <dbReference type="ARBA" id="ARBA00024212"/>
    </source>
</evidence>
<dbReference type="Pfam" id="PF03020">
    <property type="entry name" value="LEM"/>
    <property type="match status" value="1"/>
</dbReference>
<dbReference type="InterPro" id="IPR003887">
    <property type="entry name" value="LEM_dom"/>
</dbReference>
<feature type="repeat" description="Solcar" evidence="24">
    <location>
        <begin position="627"/>
        <end position="705"/>
    </location>
</feature>
<evidence type="ECO:0000256" key="26">
    <source>
        <dbReference type="SAM" id="Phobius"/>
    </source>
</evidence>
<evidence type="ECO:0000256" key="9">
    <source>
        <dbReference type="ARBA" id="ARBA00022737"/>
    </source>
</evidence>
<dbReference type="GO" id="GO:0005635">
    <property type="term" value="C:nuclear envelope"/>
    <property type="evidence" value="ECO:0007669"/>
    <property type="project" value="UniProtKB-ARBA"/>
</dbReference>
<proteinExistence type="inferred from homology"/>
<dbReference type="PROSITE" id="PS50955">
    <property type="entry name" value="LEM_LIKE"/>
    <property type="match status" value="1"/>
</dbReference>
<dbReference type="GO" id="GO:0005315">
    <property type="term" value="F:phosphate transmembrane transporter activity"/>
    <property type="evidence" value="ECO:0007669"/>
    <property type="project" value="InterPro"/>
</dbReference>
<evidence type="ECO:0000256" key="22">
    <source>
        <dbReference type="ARBA" id="ARBA00045773"/>
    </source>
</evidence>
<evidence type="ECO:0000256" key="17">
    <source>
        <dbReference type="ARBA" id="ARBA00023242"/>
    </source>
</evidence>
<keyword evidence="10" id="KW-0999">Mitochondrion inner membrane</keyword>
<dbReference type="CDD" id="cd12940">
    <property type="entry name" value="LEM_LAP2_LEMD1"/>
    <property type="match status" value="1"/>
</dbReference>
<dbReference type="FunFam" id="1.50.40.10:FF:000005">
    <property type="entry name" value="Mitochondrial phosphate carrier protein 2"/>
    <property type="match status" value="1"/>
</dbReference>
<comment type="similarity">
    <text evidence="4">Belongs to the LEM family.</text>
</comment>
<evidence type="ECO:0000256" key="8">
    <source>
        <dbReference type="ARBA" id="ARBA00022692"/>
    </source>
</evidence>
<evidence type="ECO:0000256" key="14">
    <source>
        <dbReference type="ARBA" id="ARBA00023125"/>
    </source>
</evidence>
<keyword evidence="12 26" id="KW-1133">Transmembrane helix</keyword>
<comment type="similarity">
    <text evidence="3">Belongs to the mitochondrial carrier (TC 2.A.29) family.</text>
</comment>
<evidence type="ECO:0000256" key="16">
    <source>
        <dbReference type="ARBA" id="ARBA00023136"/>
    </source>
</evidence>
<evidence type="ECO:0000256" key="3">
    <source>
        <dbReference type="ARBA" id="ARBA00006375"/>
    </source>
</evidence>
<keyword evidence="7" id="KW-0597">Phosphoprotein</keyword>
<feature type="region of interest" description="Disordered" evidence="25">
    <location>
        <begin position="131"/>
        <end position="218"/>
    </location>
</feature>
<comment type="subcellular location">
    <subcellularLocation>
        <location evidence="2">Mitochondrion inner membrane</location>
        <topology evidence="2">Multi-pass membrane protein</topology>
    </subcellularLocation>
    <subcellularLocation>
        <location evidence="1">Nucleus</location>
    </subcellularLocation>
</comment>
<protein>
    <recommendedName>
        <fullName evidence="19">Solute carrier family 25 member 3</fullName>
    </recommendedName>
    <alternativeName>
        <fullName evidence="21">Phosphate carrier protein, mitochondrial</fullName>
    </alternativeName>
    <alternativeName>
        <fullName evidence="20">Phosphate transport protein</fullName>
    </alternativeName>
</protein>
<dbReference type="AlphaFoldDB" id="A0A9D3SM47"/>
<evidence type="ECO:0000256" key="5">
    <source>
        <dbReference type="ARBA" id="ARBA00022448"/>
    </source>
</evidence>
<comment type="catalytic activity">
    <reaction evidence="23">
        <text>phosphate(in) + H(+)(in) = phosphate(out) + H(+)(out)</text>
        <dbReference type="Rhea" id="RHEA:29939"/>
        <dbReference type="ChEBI" id="CHEBI:15378"/>
        <dbReference type="ChEBI" id="CHEBI:43474"/>
    </reaction>
    <physiologicalReaction direction="right-to-left" evidence="23">
        <dbReference type="Rhea" id="RHEA:29941"/>
    </physiologicalReaction>
</comment>
<evidence type="ECO:0000259" key="27">
    <source>
        <dbReference type="PROSITE" id="PS50954"/>
    </source>
</evidence>